<reference evidence="2" key="1">
    <citation type="submission" date="2016-04" db="EMBL/GenBank/DDBJ databases">
        <authorList>
            <person name="Evans L.H."/>
            <person name="Alamgir A."/>
            <person name="Owens N."/>
            <person name="Weber N.D."/>
            <person name="Virtaneva K."/>
            <person name="Barbian K."/>
            <person name="Babar A."/>
            <person name="Rosenke K."/>
        </authorList>
    </citation>
    <scope>NUCLEOTIDE SEQUENCE</scope>
    <source>
        <strain evidence="2">86</strain>
    </source>
</reference>
<proteinExistence type="predicted"/>
<feature type="transmembrane region" description="Helical" evidence="1">
    <location>
        <begin position="112"/>
        <end position="131"/>
    </location>
</feature>
<feature type="transmembrane region" description="Helical" evidence="1">
    <location>
        <begin position="17"/>
        <end position="36"/>
    </location>
</feature>
<accession>A0A212ITP9</accession>
<keyword evidence="1" id="KW-1133">Transmembrane helix</keyword>
<feature type="transmembrane region" description="Helical" evidence="1">
    <location>
        <begin position="239"/>
        <end position="257"/>
    </location>
</feature>
<feature type="transmembrane region" description="Helical" evidence="1">
    <location>
        <begin position="42"/>
        <end position="61"/>
    </location>
</feature>
<evidence type="ECO:0000256" key="1">
    <source>
        <dbReference type="SAM" id="Phobius"/>
    </source>
</evidence>
<gene>
    <name evidence="2" type="ORF">KL86APRO_10018</name>
</gene>
<dbReference type="AlphaFoldDB" id="A0A212ITP9"/>
<keyword evidence="1" id="KW-0812">Transmembrane</keyword>
<protein>
    <recommendedName>
        <fullName evidence="3">ResB-like domain-containing protein</fullName>
    </recommendedName>
</protein>
<dbReference type="EMBL" id="FLUO01000001">
    <property type="protein sequence ID" value="SBV90590.1"/>
    <property type="molecule type" value="Genomic_DNA"/>
</dbReference>
<keyword evidence="1" id="KW-0472">Membrane</keyword>
<organism evidence="2">
    <name type="scientific">uncultured Alphaproteobacteria bacterium</name>
    <dbReference type="NCBI Taxonomy" id="91750"/>
    <lineage>
        <taxon>Bacteria</taxon>
        <taxon>Pseudomonadati</taxon>
        <taxon>Pseudomonadota</taxon>
        <taxon>Alphaproteobacteria</taxon>
        <taxon>environmental samples</taxon>
    </lineage>
</organism>
<name>A0A212ITP9_9PROT</name>
<sequence length="264" mass="28576">MTCAPSRVWRLAADVRLTVAVCFALTATLGFGYLSLRENLEIFTPMSDVGLIAWLSTFGAANPFHAMWFFALLGLLGLLALNTFACTTGRVLKVLGHGTRGADLIFRLAPHVMHYAVLIILGGYLASYGLAASEPGRSMRPGETVALPRGAGTLTFVGFAPQTLKGDRVPGFDGFVIAPNARVTIREGGRERFDVLNFNAPLEVGGVGVYLNDFAPRRASGGMGMSYIRMTFRHDPSALVYRIGMAVFAFGLGLYLYDRGWRKA</sequence>
<evidence type="ECO:0000313" key="2">
    <source>
        <dbReference type="EMBL" id="SBV90590.1"/>
    </source>
</evidence>
<evidence type="ECO:0008006" key="3">
    <source>
        <dbReference type="Google" id="ProtNLM"/>
    </source>
</evidence>